<comment type="caution">
    <text evidence="2">The sequence shown here is derived from an EMBL/GenBank/DDBJ whole genome shotgun (WGS) entry which is preliminary data.</text>
</comment>
<name>A0A7U7J2P9_9GAMM</name>
<dbReference type="AlphaFoldDB" id="A0A7U7J2P9"/>
<dbReference type="PANTHER" id="PTHR38602">
    <property type="entry name" value="INNER MEMBRANE PROTEIN-RELATED"/>
    <property type="match status" value="1"/>
</dbReference>
<proteinExistence type="predicted"/>
<dbReference type="InterPro" id="IPR019201">
    <property type="entry name" value="DUF2065"/>
</dbReference>
<gene>
    <name evidence="2" type="primary">yjeT</name>
    <name evidence="2" type="ORF">BN874_130028</name>
</gene>
<evidence type="ECO:0000256" key="1">
    <source>
        <dbReference type="SAM" id="Phobius"/>
    </source>
</evidence>
<evidence type="ECO:0008006" key="4">
    <source>
        <dbReference type="Google" id="ProtNLM"/>
    </source>
</evidence>
<evidence type="ECO:0000313" key="3">
    <source>
        <dbReference type="Proteomes" id="UP000019184"/>
    </source>
</evidence>
<evidence type="ECO:0000313" key="2">
    <source>
        <dbReference type="EMBL" id="CDH43703.1"/>
    </source>
</evidence>
<keyword evidence="1" id="KW-0472">Membrane</keyword>
<accession>A0A7U7J2P9</accession>
<protein>
    <recommendedName>
        <fullName evidence="4">DUF2065 domain-containing protein</fullName>
    </recommendedName>
</protein>
<keyword evidence="3" id="KW-1185">Reference proteome</keyword>
<dbReference type="PANTHER" id="PTHR38602:SF1">
    <property type="entry name" value="INNER MEMBRANE PROTEIN"/>
    <property type="match status" value="1"/>
</dbReference>
<dbReference type="RefSeq" id="WP_034430769.1">
    <property type="nucleotide sequence ID" value="NZ_CBTK010000035.1"/>
</dbReference>
<reference evidence="2 3" key="1">
    <citation type="journal article" date="2014" name="ISME J.">
        <title>Candidatus Competibacter-lineage genomes retrieved from metagenomes reveal functional metabolic diversity.</title>
        <authorList>
            <person name="McIlroy S.J."/>
            <person name="Albertsen M."/>
            <person name="Andresen E.K."/>
            <person name="Saunders A.M."/>
            <person name="Kristiansen R."/>
            <person name="Stokholm-Bjerregaard M."/>
            <person name="Nielsen K.L."/>
            <person name="Nielsen P.H."/>
        </authorList>
    </citation>
    <scope>NUCLEOTIDE SEQUENCE [LARGE SCALE GENOMIC DNA]</scope>
    <source>
        <strain evidence="2 3">Run_B_J11</strain>
    </source>
</reference>
<dbReference type="Pfam" id="PF09838">
    <property type="entry name" value="DUF2065"/>
    <property type="match status" value="1"/>
</dbReference>
<keyword evidence="1" id="KW-1133">Transmembrane helix</keyword>
<dbReference type="Proteomes" id="UP000019184">
    <property type="component" value="Unassembled WGS sequence"/>
</dbReference>
<keyword evidence="1" id="KW-0812">Transmembrane</keyword>
<dbReference type="EMBL" id="CBTK010000035">
    <property type="protein sequence ID" value="CDH43703.1"/>
    <property type="molecule type" value="Genomic_DNA"/>
</dbReference>
<feature type="transmembrane region" description="Helical" evidence="1">
    <location>
        <begin position="44"/>
        <end position="60"/>
    </location>
</feature>
<dbReference type="OrthoDB" id="9182237at2"/>
<organism evidence="2 3">
    <name type="scientific">Candidatus Contendobacter odensis Run_B_J11</name>
    <dbReference type="NCBI Taxonomy" id="1400861"/>
    <lineage>
        <taxon>Bacteria</taxon>
        <taxon>Pseudomonadati</taxon>
        <taxon>Pseudomonadota</taxon>
        <taxon>Gammaproteobacteria</taxon>
        <taxon>Candidatus Competibacteraceae</taxon>
        <taxon>Candidatus Contendibacter</taxon>
    </lineage>
</organism>
<sequence>MWDELLAAFGLMLVLEGVLPFLSPQALRHTLLQMAQLEDRILRFAGLASMALGLLVLYFFR</sequence>